<evidence type="ECO:0000256" key="11">
    <source>
        <dbReference type="ARBA" id="ARBA00023242"/>
    </source>
</evidence>
<evidence type="ECO:0000256" key="8">
    <source>
        <dbReference type="ARBA" id="ARBA00023125"/>
    </source>
</evidence>
<dbReference type="Gene3D" id="2.60.40.630">
    <property type="entry name" value="STAT transcription factor, DNA-binding domain"/>
    <property type="match status" value="1"/>
</dbReference>
<keyword evidence="16" id="KW-1185">Reference proteome</keyword>
<keyword evidence="8 13" id="KW-0238">DNA-binding</keyword>
<dbReference type="GO" id="GO:0005634">
    <property type="term" value="C:nucleus"/>
    <property type="evidence" value="ECO:0007669"/>
    <property type="project" value="UniProtKB-SubCell"/>
</dbReference>
<dbReference type="FunFam" id="3.30.505.10:FF:000003">
    <property type="entry name" value="Signal transducer and activator of transcription"/>
    <property type="match status" value="1"/>
</dbReference>
<keyword evidence="9 13" id="KW-0010">Activator</keyword>
<keyword evidence="7 13" id="KW-0805">Transcription regulation</keyword>
<dbReference type="GO" id="GO:0003700">
    <property type="term" value="F:DNA-binding transcription factor activity"/>
    <property type="evidence" value="ECO:0007669"/>
    <property type="project" value="InterPro"/>
</dbReference>
<dbReference type="Gene3D" id="1.10.532.10">
    <property type="entry name" value="STAT transcription factor, N-terminal domain"/>
    <property type="match status" value="1"/>
</dbReference>
<dbReference type="AlphaFoldDB" id="A0A8C6USA0"/>
<evidence type="ECO:0000259" key="14">
    <source>
        <dbReference type="PROSITE" id="PS50001"/>
    </source>
</evidence>
<dbReference type="PROSITE" id="PS50001">
    <property type="entry name" value="SH2"/>
    <property type="match status" value="1"/>
</dbReference>
<dbReference type="Ensembl" id="ENSNMLT00000041424.1">
    <property type="protein sequence ID" value="ENSNMLP00000037196.1"/>
    <property type="gene ID" value="ENSNMLG00000023014.1"/>
</dbReference>
<dbReference type="GO" id="GO:0003677">
    <property type="term" value="F:DNA binding"/>
    <property type="evidence" value="ECO:0007669"/>
    <property type="project" value="UniProtKB-KW"/>
</dbReference>
<comment type="subcellular location">
    <subcellularLocation>
        <location evidence="2 13">Cytoplasm</location>
    </subcellularLocation>
    <subcellularLocation>
        <location evidence="1 13">Nucleus</location>
    </subcellularLocation>
</comment>
<keyword evidence="6 12" id="KW-0727">SH2 domain</keyword>
<evidence type="ECO:0000256" key="13">
    <source>
        <dbReference type="RuleBase" id="RU046415"/>
    </source>
</evidence>
<dbReference type="Gene3D" id="3.30.505.10">
    <property type="entry name" value="SH2 domain"/>
    <property type="match status" value="1"/>
</dbReference>
<dbReference type="InterPro" id="IPR013799">
    <property type="entry name" value="STAT_TF_prot_interaction"/>
</dbReference>
<dbReference type="InterPro" id="IPR013800">
    <property type="entry name" value="STAT_TF_alpha"/>
</dbReference>
<keyword evidence="10 13" id="KW-0804">Transcription</keyword>
<evidence type="ECO:0000256" key="3">
    <source>
        <dbReference type="ARBA" id="ARBA00005586"/>
    </source>
</evidence>
<dbReference type="GO" id="GO:0007165">
    <property type="term" value="P:signal transduction"/>
    <property type="evidence" value="ECO:0007669"/>
    <property type="project" value="InterPro"/>
</dbReference>
<accession>A0A8C6USA0</accession>
<dbReference type="SUPFAM" id="SSF47655">
    <property type="entry name" value="STAT"/>
    <property type="match status" value="1"/>
</dbReference>
<evidence type="ECO:0000313" key="16">
    <source>
        <dbReference type="Proteomes" id="UP000694523"/>
    </source>
</evidence>
<dbReference type="InterPro" id="IPR012345">
    <property type="entry name" value="STAT_TF_DNA-bd_N"/>
</dbReference>
<proteinExistence type="inferred from homology"/>
<dbReference type="Gene3D" id="1.20.1050.20">
    <property type="entry name" value="STAT transcription factor, all-alpha domain"/>
    <property type="match status" value="1"/>
</dbReference>
<evidence type="ECO:0000256" key="9">
    <source>
        <dbReference type="ARBA" id="ARBA00023159"/>
    </source>
</evidence>
<dbReference type="SMART" id="SM00964">
    <property type="entry name" value="STAT_int"/>
    <property type="match status" value="1"/>
</dbReference>
<dbReference type="SUPFAM" id="SSF55550">
    <property type="entry name" value="SH2 domain"/>
    <property type="match status" value="1"/>
</dbReference>
<dbReference type="InterPro" id="IPR036535">
    <property type="entry name" value="STAT_N_sf"/>
</dbReference>
<reference evidence="15" key="2">
    <citation type="submission" date="2025-09" db="UniProtKB">
        <authorList>
            <consortium name="Ensembl"/>
        </authorList>
    </citation>
    <scope>IDENTIFICATION</scope>
</reference>
<evidence type="ECO:0000256" key="12">
    <source>
        <dbReference type="PROSITE-ProRule" id="PRU00191"/>
    </source>
</evidence>
<dbReference type="Pfam" id="PF02865">
    <property type="entry name" value="STAT_int"/>
    <property type="match status" value="1"/>
</dbReference>
<evidence type="ECO:0000256" key="1">
    <source>
        <dbReference type="ARBA" id="ARBA00004123"/>
    </source>
</evidence>
<feature type="domain" description="SH2" evidence="14">
    <location>
        <begin position="567"/>
        <end position="673"/>
    </location>
</feature>
<dbReference type="Pfam" id="PF02864">
    <property type="entry name" value="STAT_bind"/>
    <property type="match status" value="1"/>
</dbReference>
<evidence type="ECO:0000256" key="5">
    <source>
        <dbReference type="ARBA" id="ARBA00022553"/>
    </source>
</evidence>
<dbReference type="InterPro" id="IPR036860">
    <property type="entry name" value="SH2_dom_sf"/>
</dbReference>
<dbReference type="GO" id="GO:0005737">
    <property type="term" value="C:cytoplasm"/>
    <property type="evidence" value="ECO:0007669"/>
    <property type="project" value="UniProtKB-SubCell"/>
</dbReference>
<dbReference type="InterPro" id="IPR001217">
    <property type="entry name" value="STAT"/>
</dbReference>
<evidence type="ECO:0000256" key="4">
    <source>
        <dbReference type="ARBA" id="ARBA00022490"/>
    </source>
</evidence>
<dbReference type="InterPro" id="IPR008967">
    <property type="entry name" value="p53-like_TF_DNA-bd_sf"/>
</dbReference>
<comment type="similarity">
    <text evidence="3 13">Belongs to the transcription factor STAT family.</text>
</comment>
<dbReference type="Proteomes" id="UP000694523">
    <property type="component" value="Unplaced"/>
</dbReference>
<dbReference type="SUPFAM" id="SSF49417">
    <property type="entry name" value="p53-like transcription factors"/>
    <property type="match status" value="1"/>
</dbReference>
<reference evidence="15" key="1">
    <citation type="submission" date="2025-08" db="UniProtKB">
        <authorList>
            <consortium name="Ensembl"/>
        </authorList>
    </citation>
    <scope>IDENTIFICATION</scope>
</reference>
<keyword evidence="4 13" id="KW-0963">Cytoplasm</keyword>
<protein>
    <recommendedName>
        <fullName evidence="13">Signal transducer and activator of transcription</fullName>
    </recommendedName>
</protein>
<evidence type="ECO:0000256" key="6">
    <source>
        <dbReference type="ARBA" id="ARBA00022999"/>
    </source>
</evidence>
<keyword evidence="11 13" id="KW-0539">Nucleus</keyword>
<evidence type="ECO:0000256" key="10">
    <source>
        <dbReference type="ARBA" id="ARBA00023163"/>
    </source>
</evidence>
<organism evidence="15 16">
    <name type="scientific">Neogobius melanostomus</name>
    <name type="common">round goby</name>
    <dbReference type="NCBI Taxonomy" id="47308"/>
    <lineage>
        <taxon>Eukaryota</taxon>
        <taxon>Metazoa</taxon>
        <taxon>Chordata</taxon>
        <taxon>Craniata</taxon>
        <taxon>Vertebrata</taxon>
        <taxon>Euteleostomi</taxon>
        <taxon>Actinopterygii</taxon>
        <taxon>Neopterygii</taxon>
        <taxon>Teleostei</taxon>
        <taxon>Neoteleostei</taxon>
        <taxon>Acanthomorphata</taxon>
        <taxon>Gobiaria</taxon>
        <taxon>Gobiiformes</taxon>
        <taxon>Gobioidei</taxon>
        <taxon>Gobiidae</taxon>
        <taxon>Benthophilinae</taxon>
        <taxon>Neogobiini</taxon>
        <taxon>Neogobius</taxon>
    </lineage>
</organism>
<dbReference type="InterPro" id="IPR013801">
    <property type="entry name" value="STAT_TF_DNA-bd"/>
</dbReference>
<evidence type="ECO:0000256" key="7">
    <source>
        <dbReference type="ARBA" id="ARBA00023015"/>
    </source>
</evidence>
<name>A0A8C6USA0_9GOBI</name>
<sequence length="783" mass="90482">MAQWEKLRQLAPDYVQQLHELYDRDDLPMDVRHYLSVWIEKQDWQRAARDYGLAILLFQQLLENLDIQHSRFNLQQDMFLMQHNIRRYKNNFQRYQEEPCTLASRISWFLEKEKEILHSAELTEQVEQLRVEHEAMEVDSQRDLERRMAGFRNDVQCMGHTINCLEEQQDEFDFKYQTHQMEAVADENAKKDQQKILQSLVDQLNTCRKKTLKHLHEILSKAKGLIDTLVSKELVEWQRRQQKSCIGAPDNISLEHLEKWFSCVAVCLFKVREFLSKLEELSGKVSYKDDPVKVKTPELQEQADRLLKDLLLNSFVVETQPSMPQGKGPLVLRTNVQFSVKARFLVKFPELNHSMKVEVSIDSETPQIKGYRRFNVLGTKTKALNMTESQGGGMVADFRHLTLKEQKCGGGGKGASEISLSVTEELHIINFDTIFDFKGISLKLQASSLPVVIISNSSQQQSAWASVLWFNMLSQNTKDIRFFATVPPAPWPQFGEMLSWQLLSATTRGLDEAQLEMIAFRLFGQQPNYNQHKVSWSKFSKENTPSTFWVWFDSILMMVKQYLADMWRDGLIMGFVTKAKEKSLLKRKQRGTFLLRFSESMIGSITFSWVETTLTGEPEIKTVKPFTKNDLEQIPFHEIIRNFQLMEKDNVPENPLLYLYPNTPKDEAFGKYYTDKTGENSPYIKYIKTKLMFVTIENTLEAQSPMPSAGAQELQPVNGLCGEAAEQSTIDASELTLEAFLADPLLSPLVVRTRQRTSWRISTSRASSTVNCSHMDQSHRTSA</sequence>
<dbReference type="Pfam" id="PF21354">
    <property type="entry name" value="STAT_linker"/>
    <property type="match status" value="1"/>
</dbReference>
<dbReference type="Pfam" id="PF00017">
    <property type="entry name" value="SH2"/>
    <property type="match status" value="1"/>
</dbReference>
<dbReference type="SUPFAM" id="SSF48092">
    <property type="entry name" value="Transcription factor STAT-4 N-domain"/>
    <property type="match status" value="1"/>
</dbReference>
<dbReference type="Gene3D" id="1.10.238.10">
    <property type="entry name" value="EF-hand"/>
    <property type="match status" value="1"/>
</dbReference>
<dbReference type="FunFam" id="1.20.1050.20:FF:000001">
    <property type="entry name" value="Signal transducer and activator of transcription"/>
    <property type="match status" value="1"/>
</dbReference>
<keyword evidence="5 13" id="KW-0597">Phosphoprotein</keyword>
<evidence type="ECO:0000256" key="2">
    <source>
        <dbReference type="ARBA" id="ARBA00004496"/>
    </source>
</evidence>
<evidence type="ECO:0000313" key="15">
    <source>
        <dbReference type="Ensembl" id="ENSNMLP00000037196.1"/>
    </source>
</evidence>
<dbReference type="FunFam" id="2.60.40.630:FF:000004">
    <property type="entry name" value="Signal transducer and activator of transcription"/>
    <property type="match status" value="1"/>
</dbReference>
<dbReference type="InterPro" id="IPR048988">
    <property type="entry name" value="STAT_linker"/>
</dbReference>
<dbReference type="InterPro" id="IPR000980">
    <property type="entry name" value="SH2"/>
</dbReference>
<dbReference type="Pfam" id="PF01017">
    <property type="entry name" value="STAT_alpha"/>
    <property type="match status" value="1"/>
</dbReference>
<dbReference type="PANTHER" id="PTHR11801">
    <property type="entry name" value="SIGNAL TRANSDUCER AND ACTIVATOR OF TRANSCRIPTION"/>
    <property type="match status" value="1"/>
</dbReference>
<dbReference type="InterPro" id="IPR015988">
    <property type="entry name" value="STAT_TF_CC"/>
</dbReference>